<organism evidence="2 3">
    <name type="scientific">Cellulomonas terrae</name>
    <dbReference type="NCBI Taxonomy" id="311234"/>
    <lineage>
        <taxon>Bacteria</taxon>
        <taxon>Bacillati</taxon>
        <taxon>Actinomycetota</taxon>
        <taxon>Actinomycetes</taxon>
        <taxon>Micrococcales</taxon>
        <taxon>Cellulomonadaceae</taxon>
        <taxon>Cellulomonas</taxon>
    </lineage>
</organism>
<dbReference type="SUPFAM" id="SSF55729">
    <property type="entry name" value="Acyl-CoA N-acyltransferases (Nat)"/>
    <property type="match status" value="1"/>
</dbReference>
<dbReference type="PANTHER" id="PTHR43441">
    <property type="entry name" value="RIBOSOMAL-PROTEIN-SERINE ACETYLTRANSFERASE"/>
    <property type="match status" value="1"/>
</dbReference>
<dbReference type="PROSITE" id="PS51186">
    <property type="entry name" value="GNAT"/>
    <property type="match status" value="1"/>
</dbReference>
<proteinExistence type="predicted"/>
<gene>
    <name evidence="2" type="ORF">CTE05_34570</name>
</gene>
<dbReference type="RefSeq" id="WP_146847527.1">
    <property type="nucleotide sequence ID" value="NZ_BJWH01000023.1"/>
</dbReference>
<dbReference type="EMBL" id="BJWH01000023">
    <property type="protein sequence ID" value="GEL99910.1"/>
    <property type="molecule type" value="Genomic_DNA"/>
</dbReference>
<dbReference type="GO" id="GO:0008999">
    <property type="term" value="F:protein-N-terminal-alanine acetyltransferase activity"/>
    <property type="evidence" value="ECO:0007669"/>
    <property type="project" value="TreeGrafter"/>
</dbReference>
<sequence>MDDLWPLAGLRVRSGDLELRYMDDADVHALARLAADGVHAPEAMPFTVPWTRGTPTEVARSVLTYQWGARVSASRDAWNLELAVVRDGEVLGTQSLTATAFPVTRTAETGSWLGLRHHGRGVGTRMRLMILHLLFEGFDGLRATTSAFDDNASSTGVTRRLGYAENGVDVLDREGSPATSRRYVLDRATWDARPAEQRPVVELDGVPAARVQLGI</sequence>
<dbReference type="InterPro" id="IPR000182">
    <property type="entry name" value="GNAT_dom"/>
</dbReference>
<feature type="domain" description="N-acetyltransferase" evidence="1">
    <location>
        <begin position="17"/>
        <end position="196"/>
    </location>
</feature>
<dbReference type="Pfam" id="PF13302">
    <property type="entry name" value="Acetyltransf_3"/>
    <property type="match status" value="1"/>
</dbReference>
<reference evidence="2 3" key="1">
    <citation type="submission" date="2019-07" db="EMBL/GenBank/DDBJ databases">
        <title>Whole genome shotgun sequence of Cellulomonas terrae NBRC 100819.</title>
        <authorList>
            <person name="Hosoyama A."/>
            <person name="Uohara A."/>
            <person name="Ohji S."/>
            <person name="Ichikawa N."/>
        </authorList>
    </citation>
    <scope>NUCLEOTIDE SEQUENCE [LARGE SCALE GENOMIC DNA]</scope>
    <source>
        <strain evidence="2 3">NBRC 100819</strain>
    </source>
</reference>
<dbReference type="PANTHER" id="PTHR43441:SF11">
    <property type="entry name" value="RIBOSOMAL-PROTEIN-SERINE ACETYLTRANSFERASE"/>
    <property type="match status" value="1"/>
</dbReference>
<dbReference type="AlphaFoldDB" id="A0A511JPF0"/>
<evidence type="ECO:0000259" key="1">
    <source>
        <dbReference type="PROSITE" id="PS51186"/>
    </source>
</evidence>
<dbReference type="Gene3D" id="3.40.630.30">
    <property type="match status" value="1"/>
</dbReference>
<dbReference type="GO" id="GO:0005737">
    <property type="term" value="C:cytoplasm"/>
    <property type="evidence" value="ECO:0007669"/>
    <property type="project" value="TreeGrafter"/>
</dbReference>
<keyword evidence="2" id="KW-0808">Transferase</keyword>
<keyword evidence="3" id="KW-1185">Reference proteome</keyword>
<comment type="caution">
    <text evidence="2">The sequence shown here is derived from an EMBL/GenBank/DDBJ whole genome shotgun (WGS) entry which is preliminary data.</text>
</comment>
<evidence type="ECO:0000313" key="3">
    <source>
        <dbReference type="Proteomes" id="UP000321049"/>
    </source>
</evidence>
<dbReference type="Proteomes" id="UP000321049">
    <property type="component" value="Unassembled WGS sequence"/>
</dbReference>
<dbReference type="GO" id="GO:1990189">
    <property type="term" value="F:protein N-terminal-serine acetyltransferase activity"/>
    <property type="evidence" value="ECO:0007669"/>
    <property type="project" value="TreeGrafter"/>
</dbReference>
<name>A0A511JPF0_9CELL</name>
<accession>A0A511JPF0</accession>
<protein>
    <submittedName>
        <fullName evidence="2">Succinyl-CoA transferase Rv0802c</fullName>
    </submittedName>
</protein>
<dbReference type="InterPro" id="IPR051908">
    <property type="entry name" value="Ribosomal_N-acetyltransferase"/>
</dbReference>
<dbReference type="InterPro" id="IPR016181">
    <property type="entry name" value="Acyl_CoA_acyltransferase"/>
</dbReference>
<dbReference type="OrthoDB" id="3466127at2"/>
<evidence type="ECO:0000313" key="2">
    <source>
        <dbReference type="EMBL" id="GEL99910.1"/>
    </source>
</evidence>